<dbReference type="GO" id="GO:0070828">
    <property type="term" value="P:heterochromatin organization"/>
    <property type="evidence" value="ECO:0007669"/>
    <property type="project" value="TreeGrafter"/>
</dbReference>
<evidence type="ECO:0000256" key="14">
    <source>
        <dbReference type="SAM" id="Coils"/>
    </source>
</evidence>
<evidence type="ECO:0000313" key="18">
    <source>
        <dbReference type="EMBL" id="ODM91289.1"/>
    </source>
</evidence>
<evidence type="ECO:0000256" key="15">
    <source>
        <dbReference type="SAM" id="MobiDB-lite"/>
    </source>
</evidence>
<dbReference type="EC" id="2.1.1.366" evidence="10"/>
<keyword evidence="19" id="KW-1185">Reference proteome</keyword>
<keyword evidence="3" id="KW-0132">Cell division</keyword>
<keyword evidence="7" id="KW-0862">Zinc</keyword>
<dbReference type="AlphaFoldDB" id="A0A1D2ME92"/>
<dbReference type="SUPFAM" id="SSF82199">
    <property type="entry name" value="SET domain"/>
    <property type="match status" value="1"/>
</dbReference>
<evidence type="ECO:0000259" key="17">
    <source>
        <dbReference type="SMART" id="SM00391"/>
    </source>
</evidence>
<accession>A0A1D2ME92</accession>
<evidence type="ECO:0000256" key="7">
    <source>
        <dbReference type="ARBA" id="ARBA00022833"/>
    </source>
</evidence>
<protein>
    <recommendedName>
        <fullName evidence="11">Histone-lysine N-methyltransferase SETDB2</fullName>
        <ecNumber evidence="10">2.1.1.366</ecNumber>
    </recommendedName>
    <alternativeName>
        <fullName evidence="12">SET domain bifurcated 2</fullName>
    </alternativeName>
</protein>
<dbReference type="PANTHER" id="PTHR46024">
    <property type="entry name" value="HISTONE-LYSINE N-METHYLTRANSFERASE EGGLESS"/>
    <property type="match status" value="1"/>
</dbReference>
<dbReference type="STRING" id="48709.A0A1D2ME92"/>
<keyword evidence="6" id="KW-0498">Mitosis</keyword>
<proteinExistence type="predicted"/>
<dbReference type="InterPro" id="IPR041291">
    <property type="entry name" value="TUDOR_5"/>
</dbReference>
<dbReference type="GO" id="GO:0140947">
    <property type="term" value="F:histone H3K9me2 methyltransferase activity"/>
    <property type="evidence" value="ECO:0007669"/>
    <property type="project" value="UniProtKB-EC"/>
</dbReference>
<dbReference type="InterPro" id="IPR051516">
    <property type="entry name" value="SETDB_methyltransferase"/>
</dbReference>
<evidence type="ECO:0000256" key="10">
    <source>
        <dbReference type="ARBA" id="ARBA00039052"/>
    </source>
</evidence>
<comment type="caution">
    <text evidence="18">The sequence shown here is derived from an EMBL/GenBank/DDBJ whole genome shotgun (WGS) entry which is preliminary data.</text>
</comment>
<feature type="region of interest" description="Disordered" evidence="15">
    <location>
        <begin position="115"/>
        <end position="144"/>
    </location>
</feature>
<name>A0A1D2ME92_ORCCI</name>
<dbReference type="SMART" id="SM00391">
    <property type="entry name" value="MBD"/>
    <property type="match status" value="1"/>
</dbReference>
<keyword evidence="9" id="KW-0539">Nucleus</keyword>
<feature type="region of interest" description="Disordered" evidence="15">
    <location>
        <begin position="1"/>
        <end position="21"/>
    </location>
</feature>
<evidence type="ECO:0000256" key="12">
    <source>
        <dbReference type="ARBA" id="ARBA00042995"/>
    </source>
</evidence>
<dbReference type="GO" id="GO:0003677">
    <property type="term" value="F:DNA binding"/>
    <property type="evidence" value="ECO:0007669"/>
    <property type="project" value="InterPro"/>
</dbReference>
<dbReference type="InterPro" id="IPR001214">
    <property type="entry name" value="SET_dom"/>
</dbReference>
<gene>
    <name evidence="18" type="ORF">Ocin01_15393</name>
</gene>
<evidence type="ECO:0000256" key="11">
    <source>
        <dbReference type="ARBA" id="ARBA00040299"/>
    </source>
</evidence>
<dbReference type="GO" id="GO:0046872">
    <property type="term" value="F:metal ion binding"/>
    <property type="evidence" value="ECO:0007669"/>
    <property type="project" value="UniProtKB-KW"/>
</dbReference>
<evidence type="ECO:0000256" key="8">
    <source>
        <dbReference type="ARBA" id="ARBA00022853"/>
    </source>
</evidence>
<evidence type="ECO:0000256" key="2">
    <source>
        <dbReference type="ARBA" id="ARBA00022473"/>
    </source>
</evidence>
<keyword evidence="5" id="KW-0479">Metal-binding</keyword>
<dbReference type="GO" id="GO:0032259">
    <property type="term" value="P:methylation"/>
    <property type="evidence" value="ECO:0007669"/>
    <property type="project" value="UniProtKB-KW"/>
</dbReference>
<dbReference type="InterPro" id="IPR001739">
    <property type="entry name" value="Methyl_CpG_DNA-bd"/>
</dbReference>
<dbReference type="GO" id="GO:0005634">
    <property type="term" value="C:nucleus"/>
    <property type="evidence" value="ECO:0007669"/>
    <property type="project" value="UniProtKB-SubCell"/>
</dbReference>
<dbReference type="Gene3D" id="3.30.890.10">
    <property type="entry name" value="Methyl-cpg-binding Protein 2, Chain A"/>
    <property type="match status" value="1"/>
</dbReference>
<feature type="domain" description="MBD" evidence="17">
    <location>
        <begin position="551"/>
        <end position="616"/>
    </location>
</feature>
<feature type="non-terminal residue" evidence="18">
    <location>
        <position position="922"/>
    </location>
</feature>
<feature type="coiled-coil region" evidence="14">
    <location>
        <begin position="159"/>
        <end position="186"/>
    </location>
</feature>
<feature type="domain" description="SET" evidence="16">
    <location>
        <begin position="760"/>
        <end position="918"/>
    </location>
</feature>
<reference evidence="18 19" key="1">
    <citation type="journal article" date="2016" name="Genome Biol. Evol.">
        <title>Gene Family Evolution Reflects Adaptation to Soil Environmental Stressors in the Genome of the Collembolan Orchesella cincta.</title>
        <authorList>
            <person name="Faddeeva-Vakhrusheva A."/>
            <person name="Derks M.F."/>
            <person name="Anvar S.Y."/>
            <person name="Agamennone V."/>
            <person name="Suring W."/>
            <person name="Smit S."/>
            <person name="van Straalen N.M."/>
            <person name="Roelofs D."/>
        </authorList>
    </citation>
    <scope>NUCLEOTIDE SEQUENCE [LARGE SCALE GENOMIC DNA]</scope>
    <source>
        <tissue evidence="18">Mixed pool</tissue>
    </source>
</reference>
<evidence type="ECO:0000259" key="16">
    <source>
        <dbReference type="SMART" id="SM00317"/>
    </source>
</evidence>
<keyword evidence="2" id="KW-0217">Developmental protein</keyword>
<dbReference type="GO" id="GO:0010629">
    <property type="term" value="P:negative regulation of gene expression"/>
    <property type="evidence" value="ECO:0007669"/>
    <property type="project" value="TreeGrafter"/>
</dbReference>
<dbReference type="SMART" id="SM00317">
    <property type="entry name" value="SET"/>
    <property type="match status" value="1"/>
</dbReference>
<keyword evidence="18" id="KW-0489">Methyltransferase</keyword>
<dbReference type="EMBL" id="LJIJ01001604">
    <property type="protein sequence ID" value="ODM91289.1"/>
    <property type="molecule type" value="Genomic_DNA"/>
</dbReference>
<evidence type="ECO:0000256" key="1">
    <source>
        <dbReference type="ARBA" id="ARBA00004123"/>
    </source>
</evidence>
<evidence type="ECO:0000313" key="19">
    <source>
        <dbReference type="Proteomes" id="UP000094527"/>
    </source>
</evidence>
<dbReference type="InterPro" id="IPR046341">
    <property type="entry name" value="SET_dom_sf"/>
</dbReference>
<evidence type="ECO:0000256" key="13">
    <source>
        <dbReference type="ARBA" id="ARBA00049087"/>
    </source>
</evidence>
<dbReference type="Gene3D" id="2.30.30.140">
    <property type="match status" value="1"/>
</dbReference>
<keyword evidence="14" id="KW-0175">Coiled coil</keyword>
<dbReference type="Gene3D" id="2.170.270.10">
    <property type="entry name" value="SET domain"/>
    <property type="match status" value="1"/>
</dbReference>
<dbReference type="SUPFAM" id="SSF54171">
    <property type="entry name" value="DNA-binding domain"/>
    <property type="match status" value="1"/>
</dbReference>
<evidence type="ECO:0000256" key="6">
    <source>
        <dbReference type="ARBA" id="ARBA00022776"/>
    </source>
</evidence>
<sequence>MSVNSDTKQTSEKLEASSPEISLETMQHENCSKNSTEDVPSTGQVVCGIPDCEQQGANLSFPAIHVQMYYGLIGMDIGQVCSSCVSKADEFRQHDDKLNARLFIKRSEIIRNGGSLDELTHEPELETLPNNHQQDSEDKSEADHEEMDVDVVAVVDGILKKLTQFVQKTEADIVQLEGDFKQMDGEYGRIRGVADKAMQKLSNHFNPQPEIIVTHEVDIPADGPISHRMLPSESPDETDTQMQVVTVQQLILPCSSTLKRKWNQSPTPSPTPKALTSNGTHEICFPIVGDVVYALNTNLESCWLMATVLEPIENAEINEVEFLVEFEPTNRTSGKPVKPRCVMKAGALRLKRQLTTKQMAHSIQVPATHPVGTRVVADLRDELEIDPEDDGEFYVGVVGEIPKPSTKNRYLIFFDNGRTKYVTSERVFLVYSSSTEVWNDVLPDSADFIQSYLSNFPKFGVARVLEVDCSLAKLHVRWMRTRPSGFTGTRDEFTQYTKAIIIMMIQIISWSTRVISGNLKYPTTSLSQKSMRLTSATLCALYTFQLPCLTNKPLAIPLFLGWTRNSRRAIFYIAPCGRKLANYSEVNDYLETTETNMPIDFFCFDNDLDNFAEGKEARPIQLVNSIDQDSLPCFEYIADSVGSPDVELKMMLTYGKYSMSCACIELQGMKADIYISFEKLLIKFGKSSCSCWNATTAGKPSGTLTPAKAYGNRRLQQAIIGGVYECSSVSFYVEITLFYKLQLLMQTTCHNRVVQCGMTWPLQIFNTAKKGWALRAYMIYPKALLFANKEADEVNLSEYFGALSISKTHGGFYMAALNHEEEDEKKKPSDRKMMKLEPIDVPFLVKGIPTLWMVERRGMWGGLLTLSIKHSCDPNLFMQNVFIDSHDPRFPHLAFFTACLVKAGSELVFDYNLNKDPVPEQR</sequence>
<evidence type="ECO:0000256" key="5">
    <source>
        <dbReference type="ARBA" id="ARBA00022723"/>
    </source>
</evidence>
<dbReference type="InterPro" id="IPR016177">
    <property type="entry name" value="DNA-bd_dom_sf"/>
</dbReference>
<keyword evidence="6" id="KW-0131">Cell cycle</keyword>
<comment type="subcellular location">
    <subcellularLocation>
        <location evidence="1">Nucleus</location>
    </subcellularLocation>
</comment>
<evidence type="ECO:0000256" key="9">
    <source>
        <dbReference type="ARBA" id="ARBA00023242"/>
    </source>
</evidence>
<comment type="catalytic activity">
    <reaction evidence="13">
        <text>N(6),N(6)-dimethyl-L-lysyl(9)-[histone H3] + S-adenosyl-L-methionine = N(6),N(6),N(6)-trimethyl-L-lysyl(9)-[histone H3] + S-adenosyl-L-homocysteine + H(+)</text>
        <dbReference type="Rhea" id="RHEA:60288"/>
        <dbReference type="Rhea" id="RHEA-COMP:15538"/>
        <dbReference type="Rhea" id="RHEA-COMP:15541"/>
        <dbReference type="ChEBI" id="CHEBI:15378"/>
        <dbReference type="ChEBI" id="CHEBI:57856"/>
        <dbReference type="ChEBI" id="CHEBI:59789"/>
        <dbReference type="ChEBI" id="CHEBI:61961"/>
        <dbReference type="ChEBI" id="CHEBI:61976"/>
        <dbReference type="EC" id="2.1.1.366"/>
    </reaction>
</comment>
<keyword evidence="8" id="KW-0156">Chromatin regulator</keyword>
<dbReference type="Pfam" id="PF18359">
    <property type="entry name" value="Tudor_5"/>
    <property type="match status" value="1"/>
</dbReference>
<dbReference type="Proteomes" id="UP000094527">
    <property type="component" value="Unassembled WGS sequence"/>
</dbReference>
<dbReference type="OrthoDB" id="5792673at2759"/>
<organism evidence="18 19">
    <name type="scientific">Orchesella cincta</name>
    <name type="common">Springtail</name>
    <name type="synonym">Podura cincta</name>
    <dbReference type="NCBI Taxonomy" id="48709"/>
    <lineage>
        <taxon>Eukaryota</taxon>
        <taxon>Metazoa</taxon>
        <taxon>Ecdysozoa</taxon>
        <taxon>Arthropoda</taxon>
        <taxon>Hexapoda</taxon>
        <taxon>Collembola</taxon>
        <taxon>Entomobryomorpha</taxon>
        <taxon>Entomobryoidea</taxon>
        <taxon>Orchesellidae</taxon>
        <taxon>Orchesellinae</taxon>
        <taxon>Orchesella</taxon>
    </lineage>
</organism>
<dbReference type="Pfam" id="PF01429">
    <property type="entry name" value="MBD"/>
    <property type="match status" value="1"/>
</dbReference>
<keyword evidence="4 18" id="KW-0808">Transferase</keyword>
<evidence type="ECO:0000256" key="3">
    <source>
        <dbReference type="ARBA" id="ARBA00022618"/>
    </source>
</evidence>
<dbReference type="Pfam" id="PF00856">
    <property type="entry name" value="SET"/>
    <property type="match status" value="1"/>
</dbReference>
<dbReference type="PANTHER" id="PTHR46024:SF3">
    <property type="entry name" value="HISTONE-LYSINE N-METHYLTRANSFERASE SETDB2"/>
    <property type="match status" value="1"/>
</dbReference>
<dbReference type="GO" id="GO:0051301">
    <property type="term" value="P:cell division"/>
    <property type="evidence" value="ECO:0007669"/>
    <property type="project" value="UniProtKB-KW"/>
</dbReference>
<evidence type="ECO:0000256" key="4">
    <source>
        <dbReference type="ARBA" id="ARBA00022679"/>
    </source>
</evidence>